<sequence length="152" mass="16953">MGGNELSNCKNCGAVLPVITNHTVKCSYCSTVYNQKQPEYDISDTIENVFSTAVENAVFDTIKTEFGGTTQTGYGTIKVQVKQIHFDNEEEEKAYLQKQGYINTENNDTQKTPSPKRPVKAYDQNSPAVRFLGIVIALFALAVFAYLLRKLL</sequence>
<dbReference type="OrthoDB" id="795031at2"/>
<evidence type="ECO:0000313" key="2">
    <source>
        <dbReference type="EMBL" id="AYL95608.1"/>
    </source>
</evidence>
<dbReference type="EMBL" id="CP032869">
    <property type="protein sequence ID" value="AYL95608.1"/>
    <property type="molecule type" value="Genomic_DNA"/>
</dbReference>
<keyword evidence="1" id="KW-1133">Transmembrane helix</keyword>
<keyword evidence="1" id="KW-0472">Membrane</keyword>
<dbReference type="KEGG" id="muh:HYN43_010035"/>
<organism evidence="2 3">
    <name type="scientific">Mucilaginibacter celer</name>
    <dbReference type="NCBI Taxonomy" id="2305508"/>
    <lineage>
        <taxon>Bacteria</taxon>
        <taxon>Pseudomonadati</taxon>
        <taxon>Bacteroidota</taxon>
        <taxon>Sphingobacteriia</taxon>
        <taxon>Sphingobacteriales</taxon>
        <taxon>Sphingobacteriaceae</taxon>
        <taxon>Mucilaginibacter</taxon>
    </lineage>
</organism>
<evidence type="ECO:0000256" key="1">
    <source>
        <dbReference type="SAM" id="Phobius"/>
    </source>
</evidence>
<feature type="transmembrane region" description="Helical" evidence="1">
    <location>
        <begin position="128"/>
        <end position="148"/>
    </location>
</feature>
<name>A0A494VWB7_9SPHI</name>
<protein>
    <submittedName>
        <fullName evidence="2">Uncharacterized protein</fullName>
    </submittedName>
</protein>
<dbReference type="RefSeq" id="WP_119411566.1">
    <property type="nucleotide sequence ID" value="NZ_CP032869.1"/>
</dbReference>
<evidence type="ECO:0000313" key="3">
    <source>
        <dbReference type="Proteomes" id="UP000270046"/>
    </source>
</evidence>
<keyword evidence="1" id="KW-0812">Transmembrane</keyword>
<proteinExistence type="predicted"/>
<reference evidence="2 3" key="1">
    <citation type="submission" date="2018-10" db="EMBL/GenBank/DDBJ databases">
        <title>Genome sequencing of Mucilaginibacter sp. HYN0043.</title>
        <authorList>
            <person name="Kim M."/>
            <person name="Yi H."/>
        </authorList>
    </citation>
    <scope>NUCLEOTIDE SEQUENCE [LARGE SCALE GENOMIC DNA]</scope>
    <source>
        <strain evidence="2 3">HYN0043</strain>
    </source>
</reference>
<keyword evidence="3" id="KW-1185">Reference proteome</keyword>
<gene>
    <name evidence="2" type="ORF">HYN43_010035</name>
</gene>
<dbReference type="AlphaFoldDB" id="A0A494VWB7"/>
<accession>A0A494VWB7</accession>
<dbReference type="Proteomes" id="UP000270046">
    <property type="component" value="Chromosome"/>
</dbReference>